<evidence type="ECO:0008006" key="4">
    <source>
        <dbReference type="Google" id="ProtNLM"/>
    </source>
</evidence>
<organism evidence="2 3">
    <name type="scientific">Massilia pinisoli</name>
    <dbReference type="NCBI Taxonomy" id="1772194"/>
    <lineage>
        <taxon>Bacteria</taxon>
        <taxon>Pseudomonadati</taxon>
        <taxon>Pseudomonadota</taxon>
        <taxon>Betaproteobacteria</taxon>
        <taxon>Burkholderiales</taxon>
        <taxon>Oxalobacteraceae</taxon>
        <taxon>Telluria group</taxon>
        <taxon>Massilia</taxon>
    </lineage>
</organism>
<dbReference type="Proteomes" id="UP001204151">
    <property type="component" value="Unassembled WGS sequence"/>
</dbReference>
<gene>
    <name evidence="2" type="ORF">NX784_22780</name>
</gene>
<name>A0ABT1ZWX7_9BURK</name>
<keyword evidence="3" id="KW-1185">Reference proteome</keyword>
<sequence length="94" mass="9717">MAITTQYKAMARAALAGTLLCGCSTTPRFNEHFGQSVRANVSAQVLDPAAAANTNPAAGMEGAAAAIAHERYQNSFKEPEKPVRPLVISGAGSN</sequence>
<proteinExistence type="predicted"/>
<evidence type="ECO:0000313" key="3">
    <source>
        <dbReference type="Proteomes" id="UP001204151"/>
    </source>
</evidence>
<reference evidence="2 3" key="1">
    <citation type="submission" date="2022-08" db="EMBL/GenBank/DDBJ databases">
        <title>Reclassification of Massilia species as members of the genera Telluria, Duganella, Pseudoduganella, Mokoshia gen. nov. and Zemynaea gen. nov. using orthogonal and non-orthogonal genome-based approaches.</title>
        <authorList>
            <person name="Bowman J.P."/>
        </authorList>
    </citation>
    <scope>NUCLEOTIDE SEQUENCE [LARGE SCALE GENOMIC DNA]</scope>
    <source>
        <strain evidence="2 3">JCM 31316</strain>
    </source>
</reference>
<dbReference type="EMBL" id="JANUGW010000021">
    <property type="protein sequence ID" value="MCS0584421.1"/>
    <property type="molecule type" value="Genomic_DNA"/>
</dbReference>
<comment type="caution">
    <text evidence="2">The sequence shown here is derived from an EMBL/GenBank/DDBJ whole genome shotgun (WGS) entry which is preliminary data.</text>
</comment>
<accession>A0ABT1ZWX7</accession>
<dbReference type="RefSeq" id="WP_258818974.1">
    <property type="nucleotide sequence ID" value="NZ_JANUGW010000021.1"/>
</dbReference>
<evidence type="ECO:0000256" key="1">
    <source>
        <dbReference type="SAM" id="MobiDB-lite"/>
    </source>
</evidence>
<evidence type="ECO:0000313" key="2">
    <source>
        <dbReference type="EMBL" id="MCS0584421.1"/>
    </source>
</evidence>
<feature type="region of interest" description="Disordered" evidence="1">
    <location>
        <begin position="75"/>
        <end position="94"/>
    </location>
</feature>
<protein>
    <recommendedName>
        <fullName evidence="4">Pilus assembly protein</fullName>
    </recommendedName>
</protein>